<dbReference type="Proteomes" id="UP000410984">
    <property type="component" value="Unassembled WGS sequence"/>
</dbReference>
<evidence type="ECO:0000313" key="3">
    <source>
        <dbReference type="Proteomes" id="UP000410984"/>
    </source>
</evidence>
<sequence length="166" mass="17311">MRAGPLLLVLACLAAAPARAESCDALTARVIRVTGASLAGRAEPGAVFRAADAERMSLDCRAPRRIVLGALDREPIARFFALVGLAAQALAGADAERAEILARRLHQDSLLASAAVQGRDGRLALRCETGPRADSLAGLLTVCVVAAERGTILHRKAHLPHKARAG</sequence>
<keyword evidence="3" id="KW-1185">Reference proteome</keyword>
<dbReference type="AlphaFoldDB" id="A0A509EHE0"/>
<dbReference type="OrthoDB" id="8001481at2"/>
<dbReference type="RefSeq" id="WP_142584156.1">
    <property type="nucleotide sequence ID" value="NZ_CABFPH010000052.1"/>
</dbReference>
<gene>
    <name evidence="2" type="ORF">MET9862_03474</name>
</gene>
<name>A0A509EHE0_9HYPH</name>
<evidence type="ECO:0000313" key="2">
    <source>
        <dbReference type="EMBL" id="VUD72869.1"/>
    </source>
</evidence>
<organism evidence="2 3">
    <name type="scientific">Methylobacterium symbioticum</name>
    <dbReference type="NCBI Taxonomy" id="2584084"/>
    <lineage>
        <taxon>Bacteria</taxon>
        <taxon>Pseudomonadati</taxon>
        <taxon>Pseudomonadota</taxon>
        <taxon>Alphaproteobacteria</taxon>
        <taxon>Hyphomicrobiales</taxon>
        <taxon>Methylobacteriaceae</taxon>
        <taxon>Methylobacterium</taxon>
    </lineage>
</organism>
<evidence type="ECO:0000256" key="1">
    <source>
        <dbReference type="SAM" id="SignalP"/>
    </source>
</evidence>
<keyword evidence="1" id="KW-0732">Signal</keyword>
<feature type="signal peptide" evidence="1">
    <location>
        <begin position="1"/>
        <end position="20"/>
    </location>
</feature>
<accession>A0A509EHE0</accession>
<dbReference type="EMBL" id="CABFPH010000052">
    <property type="protein sequence ID" value="VUD72869.1"/>
    <property type="molecule type" value="Genomic_DNA"/>
</dbReference>
<feature type="chain" id="PRO_5021305160" evidence="1">
    <location>
        <begin position="21"/>
        <end position="166"/>
    </location>
</feature>
<protein>
    <submittedName>
        <fullName evidence="2">Uncharacterized protein</fullName>
    </submittedName>
</protein>
<proteinExistence type="predicted"/>
<reference evidence="2 3" key="1">
    <citation type="submission" date="2019-06" db="EMBL/GenBank/DDBJ databases">
        <authorList>
            <person name="Rodrigo-Torres L."/>
            <person name="Arahal R. D."/>
            <person name="Lucena T."/>
        </authorList>
    </citation>
    <scope>NUCLEOTIDE SEQUENCE [LARGE SCALE GENOMIC DNA]</scope>
    <source>
        <strain evidence="2 3">SB0023/3</strain>
    </source>
</reference>